<organism evidence="1 2">
    <name type="scientific">Clunio marinus</name>
    <dbReference type="NCBI Taxonomy" id="568069"/>
    <lineage>
        <taxon>Eukaryota</taxon>
        <taxon>Metazoa</taxon>
        <taxon>Ecdysozoa</taxon>
        <taxon>Arthropoda</taxon>
        <taxon>Hexapoda</taxon>
        <taxon>Insecta</taxon>
        <taxon>Pterygota</taxon>
        <taxon>Neoptera</taxon>
        <taxon>Endopterygota</taxon>
        <taxon>Diptera</taxon>
        <taxon>Nematocera</taxon>
        <taxon>Chironomoidea</taxon>
        <taxon>Chironomidae</taxon>
        <taxon>Clunio</taxon>
    </lineage>
</organism>
<dbReference type="AlphaFoldDB" id="A0A1J1IPN6"/>
<name>A0A1J1IPN6_9DIPT</name>
<keyword evidence="2" id="KW-1185">Reference proteome</keyword>
<sequence length="65" mass="7556">MFPDMSTFYCVVALNLKIHHLVESKECKMKDILATMHAQSHLLSHGVQINFTKIIPHNFQELFKT</sequence>
<evidence type="ECO:0000313" key="1">
    <source>
        <dbReference type="EMBL" id="CRL01054.1"/>
    </source>
</evidence>
<protein>
    <submittedName>
        <fullName evidence="1">CLUMA_CG014819, isoform A</fullName>
    </submittedName>
</protein>
<evidence type="ECO:0000313" key="2">
    <source>
        <dbReference type="Proteomes" id="UP000183832"/>
    </source>
</evidence>
<dbReference type="Proteomes" id="UP000183832">
    <property type="component" value="Unassembled WGS sequence"/>
</dbReference>
<gene>
    <name evidence="1" type="ORF">CLUMA_CG014819</name>
</gene>
<proteinExistence type="predicted"/>
<accession>A0A1J1IPN6</accession>
<reference evidence="1 2" key="1">
    <citation type="submission" date="2015-04" db="EMBL/GenBank/DDBJ databases">
        <authorList>
            <person name="Syromyatnikov M.Y."/>
            <person name="Popov V.N."/>
        </authorList>
    </citation>
    <scope>NUCLEOTIDE SEQUENCE [LARGE SCALE GENOMIC DNA]</scope>
</reference>
<dbReference type="EMBL" id="CVRI01000055">
    <property type="protein sequence ID" value="CRL01054.1"/>
    <property type="molecule type" value="Genomic_DNA"/>
</dbReference>